<dbReference type="RefSeq" id="XP_025416355.1">
    <property type="nucleotide sequence ID" value="XM_025560570.1"/>
</dbReference>
<keyword evidence="3" id="KW-1003">Cell membrane</keyword>
<dbReference type="InterPro" id="IPR008276">
    <property type="entry name" value="C_nuclsd_transpt"/>
</dbReference>
<feature type="transmembrane region" description="Helical" evidence="7">
    <location>
        <begin position="394"/>
        <end position="420"/>
    </location>
</feature>
<organism evidence="11">
    <name type="scientific">Sipha flava</name>
    <name type="common">yellow sugarcane aphid</name>
    <dbReference type="NCBI Taxonomy" id="143950"/>
    <lineage>
        <taxon>Eukaryota</taxon>
        <taxon>Metazoa</taxon>
        <taxon>Ecdysozoa</taxon>
        <taxon>Arthropoda</taxon>
        <taxon>Hexapoda</taxon>
        <taxon>Insecta</taxon>
        <taxon>Pterygota</taxon>
        <taxon>Neoptera</taxon>
        <taxon>Paraneoptera</taxon>
        <taxon>Hemiptera</taxon>
        <taxon>Sternorrhyncha</taxon>
        <taxon>Aphidomorpha</taxon>
        <taxon>Aphidoidea</taxon>
        <taxon>Aphididae</taxon>
        <taxon>Sipha</taxon>
    </lineage>
</organism>
<dbReference type="Pfam" id="PF01773">
    <property type="entry name" value="Nucleos_tra2_N"/>
    <property type="match status" value="1"/>
</dbReference>
<feature type="transmembrane region" description="Helical" evidence="7">
    <location>
        <begin position="124"/>
        <end position="142"/>
    </location>
</feature>
<reference evidence="13 14" key="2">
    <citation type="submission" date="2025-04" db="UniProtKB">
        <authorList>
            <consortium name="RefSeq"/>
        </authorList>
    </citation>
    <scope>IDENTIFICATION</scope>
    <source>
        <tissue evidence="13 14">Whole body</tissue>
    </source>
</reference>
<dbReference type="EMBL" id="GGMS01008045">
    <property type="protein sequence ID" value="MBY77248.1"/>
    <property type="molecule type" value="Transcribed_RNA"/>
</dbReference>
<evidence type="ECO:0000313" key="13">
    <source>
        <dbReference type="RefSeq" id="XP_025416355.1"/>
    </source>
</evidence>
<keyword evidence="4 7" id="KW-0812">Transmembrane</keyword>
<evidence type="ECO:0000256" key="3">
    <source>
        <dbReference type="ARBA" id="ARBA00022475"/>
    </source>
</evidence>
<evidence type="ECO:0000256" key="6">
    <source>
        <dbReference type="ARBA" id="ARBA00023136"/>
    </source>
</evidence>
<dbReference type="OrthoDB" id="6075923at2759"/>
<evidence type="ECO:0000256" key="2">
    <source>
        <dbReference type="ARBA" id="ARBA00009033"/>
    </source>
</evidence>
<feature type="domain" description="Nucleoside transporter/FeoB GTPase Gate" evidence="10">
    <location>
        <begin position="237"/>
        <end position="334"/>
    </location>
</feature>
<keyword evidence="6 7" id="KW-0472">Membrane</keyword>
<feature type="transmembrane region" description="Helical" evidence="7">
    <location>
        <begin position="179"/>
        <end position="198"/>
    </location>
</feature>
<gene>
    <name evidence="11" type="primary">SLC28A2_1</name>
    <name evidence="13 14" type="synonym">LOC112687701</name>
    <name evidence="11" type="ORF">g.8680</name>
</gene>
<evidence type="ECO:0000313" key="12">
    <source>
        <dbReference type="Proteomes" id="UP000694846"/>
    </source>
</evidence>
<proteinExistence type="inferred from homology"/>
<feature type="transmembrane region" description="Helical" evidence="7">
    <location>
        <begin position="57"/>
        <end position="80"/>
    </location>
</feature>
<evidence type="ECO:0000259" key="10">
    <source>
        <dbReference type="Pfam" id="PF07670"/>
    </source>
</evidence>
<dbReference type="GO" id="GO:0005886">
    <property type="term" value="C:plasma membrane"/>
    <property type="evidence" value="ECO:0007669"/>
    <property type="project" value="UniProtKB-SubCell"/>
</dbReference>
<feature type="transmembrane region" description="Helical" evidence="7">
    <location>
        <begin position="92"/>
        <end position="112"/>
    </location>
</feature>
<dbReference type="PANTHER" id="PTHR10590:SF4">
    <property type="entry name" value="SOLUTE CARRIER FAMILY 28 MEMBER 3"/>
    <property type="match status" value="1"/>
</dbReference>
<feature type="domain" description="Concentrative nucleoside transporter C-terminal" evidence="9">
    <location>
        <begin position="340"/>
        <end position="548"/>
    </location>
</feature>
<dbReference type="Pfam" id="PF07662">
    <property type="entry name" value="Nucleos_tra2_C"/>
    <property type="match status" value="1"/>
</dbReference>
<feature type="transmembrane region" description="Helical" evidence="7">
    <location>
        <begin position="312"/>
        <end position="332"/>
    </location>
</feature>
<dbReference type="Pfam" id="PF07670">
    <property type="entry name" value="Gate"/>
    <property type="match status" value="1"/>
</dbReference>
<dbReference type="AlphaFoldDB" id="A0A2S2QHN0"/>
<sequence length="557" mass="61768">MEMSTNIDHCKTNGNENNQGCIISLGSHDGPPKADKKEFDCSRWPLQLLLISNKKQFVLRCLCHILFVAYLLTAVNHWYLSDKIDMNWKDGLGLLIIIATMYYITWPLKWLFAILPKITPHTHLKTGLLCVFFTLFFLYIYFDTKNDRLRLLPLAGLIALIFIGFLFSKHRGHVDWTTVATGFATQITIGLLTIRWSVGRSIVQAMGQLAEKFFSFAYIGAEVTYGHELIDNYGVFAFKVLSVLFFMCFFIEILFYYGILQTVIIRIGWCLHKLLGTTAIESVYTCASVFLGMSEAPIIIKPYLIDLTESEIHAVMMGGFSTVAGTVFAAYTSFGIDSAYLITASVMSAPTALSFSKLIFPETQKSLTNIEQLSTKKVSNENNVVDAACKGAQFGLHLIGAIIANIIAFVSFVAFINAIICWLGSLVGIKNLSFEVILGKILIPVTWILGVDYSECETVGRLIGLKMTINEFVAYRQMGKWKNENKLNRKSEIVATFALCSFANPGSIGSMIATLTTLCPSQRPAIISNVLRAFVGGTVTCLLTASIASLLMPEEGL</sequence>
<dbReference type="InterPro" id="IPR002668">
    <property type="entry name" value="CNT_N_dom"/>
</dbReference>
<evidence type="ECO:0000256" key="4">
    <source>
        <dbReference type="ARBA" id="ARBA00022692"/>
    </source>
</evidence>
<keyword evidence="12" id="KW-1185">Reference proteome</keyword>
<feature type="transmembrane region" description="Helical" evidence="7">
    <location>
        <begin position="493"/>
        <end position="518"/>
    </location>
</feature>
<feature type="transmembrane region" description="Helical" evidence="7">
    <location>
        <begin position="148"/>
        <end position="167"/>
    </location>
</feature>
<feature type="transmembrane region" description="Helical" evidence="7">
    <location>
        <begin position="236"/>
        <end position="259"/>
    </location>
</feature>
<dbReference type="Proteomes" id="UP000694846">
    <property type="component" value="Unplaced"/>
</dbReference>
<evidence type="ECO:0000313" key="11">
    <source>
        <dbReference type="EMBL" id="MBY77248.1"/>
    </source>
</evidence>
<keyword evidence="5 7" id="KW-1133">Transmembrane helix</keyword>
<evidence type="ECO:0000256" key="5">
    <source>
        <dbReference type="ARBA" id="ARBA00022989"/>
    </source>
</evidence>
<evidence type="ECO:0000256" key="7">
    <source>
        <dbReference type="SAM" id="Phobius"/>
    </source>
</evidence>
<comment type="subcellular location">
    <subcellularLocation>
        <location evidence="1">Cell membrane</location>
        <topology evidence="1">Multi-pass membrane protein</topology>
    </subcellularLocation>
</comment>
<feature type="transmembrane region" description="Helical" evidence="7">
    <location>
        <begin position="432"/>
        <end position="450"/>
    </location>
</feature>
<evidence type="ECO:0000259" key="8">
    <source>
        <dbReference type="Pfam" id="PF01773"/>
    </source>
</evidence>
<dbReference type="RefSeq" id="XP_025416356.1">
    <property type="nucleotide sequence ID" value="XM_025560571.1"/>
</dbReference>
<dbReference type="GO" id="GO:0005415">
    <property type="term" value="F:nucleoside:sodium symporter activity"/>
    <property type="evidence" value="ECO:0007669"/>
    <property type="project" value="TreeGrafter"/>
</dbReference>
<dbReference type="InterPro" id="IPR011642">
    <property type="entry name" value="Gate_dom"/>
</dbReference>
<evidence type="ECO:0000256" key="1">
    <source>
        <dbReference type="ARBA" id="ARBA00004651"/>
    </source>
</evidence>
<protein>
    <submittedName>
        <fullName evidence="11 13 14">Sodium/nucleoside cotransporter 2</fullName>
    </submittedName>
</protein>
<feature type="transmembrane region" description="Helical" evidence="7">
    <location>
        <begin position="530"/>
        <end position="552"/>
    </location>
</feature>
<reference evidence="11" key="1">
    <citation type="submission" date="2018-04" db="EMBL/GenBank/DDBJ databases">
        <title>Transcriptome assembly of Sipha flava.</title>
        <authorList>
            <person name="Scully E.D."/>
            <person name="Geib S.M."/>
            <person name="Palmer N.A."/>
            <person name="Koch K."/>
            <person name="Bradshaw J."/>
            <person name="Heng-Moss T."/>
            <person name="Sarath G."/>
        </authorList>
    </citation>
    <scope>NUCLEOTIDE SEQUENCE</scope>
</reference>
<evidence type="ECO:0000313" key="14">
    <source>
        <dbReference type="RefSeq" id="XP_025416356.1"/>
    </source>
</evidence>
<accession>A0A2S2QHN0</accession>
<evidence type="ECO:0000259" key="9">
    <source>
        <dbReference type="Pfam" id="PF07662"/>
    </source>
</evidence>
<name>A0A2S2QHN0_9HEMI</name>
<dbReference type="InterPro" id="IPR011657">
    <property type="entry name" value="CNT_C_dom"/>
</dbReference>
<feature type="domain" description="Concentrative nucleoside transporter N-terminal" evidence="8">
    <location>
        <begin position="155"/>
        <end position="227"/>
    </location>
</feature>
<comment type="similarity">
    <text evidence="2">Belongs to the concentrative nucleoside transporter (CNT) (TC 2.A.41) family.</text>
</comment>
<dbReference type="PANTHER" id="PTHR10590">
    <property type="entry name" value="SODIUM/NUCLEOSIDE COTRANSPORTER"/>
    <property type="match status" value="1"/>
</dbReference>